<name>A0A0H2XXX7_BURO1</name>
<dbReference type="PANTHER" id="PTHR48094:SF20">
    <property type="entry name" value="PROTEIN_NUCLEIC ACID DEGLYCASE 1"/>
    <property type="match status" value="1"/>
</dbReference>
<feature type="region of interest" description="Disordered" evidence="6">
    <location>
        <begin position="1"/>
        <end position="22"/>
    </location>
</feature>
<dbReference type="PANTHER" id="PTHR48094">
    <property type="entry name" value="PROTEIN/NUCLEIC ACID DEGLYCASE DJ-1-RELATED"/>
    <property type="match status" value="1"/>
</dbReference>
<gene>
    <name evidence="7" type="ordered locus">Bcen_5029</name>
</gene>
<evidence type="ECO:0000256" key="1">
    <source>
        <dbReference type="ARBA" id="ARBA00022490"/>
    </source>
</evidence>
<dbReference type="EMBL" id="CP000379">
    <property type="protein sequence ID" value="ABF79904.1"/>
    <property type="molecule type" value="Genomic_DNA"/>
</dbReference>
<evidence type="ECO:0000313" key="7">
    <source>
        <dbReference type="EMBL" id="ABF79904.1"/>
    </source>
</evidence>
<sequence>MTSDTTQTDRTPAADPAENNAYFPSPYSLSQYTSSKTDFDGADYPNPYTGGKWKVLMIATDERYILMTNGKMFSTGNHPVEMLLPMHHMDKAGFEIDIATLSGNPAKLELWAMPSDDEAVQSTYRKYLPKLKTPLKLSDVLDQHPGADSPYIAVFIPGGHGVLAGIPHSKDVKRTLRWALDQDRHIITLCHGPACLLSAAVDEDPEDYPFKDYELCVFPDALDTGPNLDIGYMPGPLPWLVAQSLEKLGARVLNKDMTGRCHQDRKLITGDSPLASNGIGKLAAAALLKEVGH</sequence>
<evidence type="ECO:0000256" key="4">
    <source>
        <dbReference type="ARBA" id="ARBA00023016"/>
    </source>
</evidence>
<dbReference type="PIRSF" id="PIRSF037798">
    <property type="entry name" value="Chaperone_HchA"/>
    <property type="match status" value="1"/>
</dbReference>
<evidence type="ECO:0000256" key="5">
    <source>
        <dbReference type="ARBA" id="ARBA00023204"/>
    </source>
</evidence>
<keyword evidence="2" id="KW-0227">DNA damage</keyword>
<keyword evidence="4" id="KW-0346">Stress response</keyword>
<keyword evidence="3" id="KW-0378">Hydrolase</keyword>
<dbReference type="GO" id="GO:0006281">
    <property type="term" value="P:DNA repair"/>
    <property type="evidence" value="ECO:0007669"/>
    <property type="project" value="UniProtKB-KW"/>
</dbReference>
<keyword evidence="5" id="KW-0234">DNA repair</keyword>
<dbReference type="GO" id="GO:0036524">
    <property type="term" value="F:protein deglycase activity"/>
    <property type="evidence" value="ECO:0007669"/>
    <property type="project" value="InterPro"/>
</dbReference>
<dbReference type="Gene3D" id="3.40.50.880">
    <property type="match status" value="1"/>
</dbReference>
<dbReference type="SUPFAM" id="SSF52317">
    <property type="entry name" value="Class I glutamine amidotransferase-like"/>
    <property type="match status" value="1"/>
</dbReference>
<dbReference type="GO" id="GO:0019172">
    <property type="term" value="F:glyoxalase III activity"/>
    <property type="evidence" value="ECO:0007669"/>
    <property type="project" value="TreeGrafter"/>
</dbReference>
<dbReference type="NCBIfam" id="NF003168">
    <property type="entry name" value="PRK04155.1"/>
    <property type="match status" value="1"/>
</dbReference>
<accession>A0A0H2XXX7</accession>
<dbReference type="AlphaFoldDB" id="A0A0H2XXX7"/>
<evidence type="ECO:0000256" key="2">
    <source>
        <dbReference type="ARBA" id="ARBA00022763"/>
    </source>
</evidence>
<dbReference type="InterPro" id="IPR017283">
    <property type="entry name" value="HchA"/>
</dbReference>
<dbReference type="HOGENOM" id="CLU_066933_0_0_4"/>
<reference evidence="7" key="1">
    <citation type="submission" date="2006-05" db="EMBL/GenBank/DDBJ databases">
        <title>Complete sequence of chromosome 2 of Burkholderia cenocepacia AU 1054.</title>
        <authorList>
            <consortium name="US DOE Joint Genome Institute"/>
            <person name="Copeland A."/>
            <person name="Lucas S."/>
            <person name="Lapidus A."/>
            <person name="Barry K."/>
            <person name="Detter J.C."/>
            <person name="Glavina del Rio T."/>
            <person name="Hammon N."/>
            <person name="Israni S."/>
            <person name="Dalin E."/>
            <person name="Tice H."/>
            <person name="Pitluck S."/>
            <person name="Chain P."/>
            <person name="Malfatti S."/>
            <person name="Shin M."/>
            <person name="Vergez L."/>
            <person name="Schmutz J."/>
            <person name="Larimer F."/>
            <person name="Land M."/>
            <person name="Hauser L."/>
            <person name="Kyrpides N."/>
            <person name="Lykidis A."/>
            <person name="LiPuma J.J."/>
            <person name="Konstantinidis K."/>
            <person name="Tiedje J.M."/>
            <person name="Richardson P."/>
        </authorList>
    </citation>
    <scope>NUCLEOTIDE SEQUENCE [LARGE SCALE GENOMIC DNA]</scope>
    <source>
        <strain evidence="7">AU 1054</strain>
    </source>
</reference>
<dbReference type="GO" id="GO:0019243">
    <property type="term" value="P:methylglyoxal catabolic process to D-lactate via S-lactoyl-glutathione"/>
    <property type="evidence" value="ECO:0007669"/>
    <property type="project" value="TreeGrafter"/>
</dbReference>
<evidence type="ECO:0000256" key="3">
    <source>
        <dbReference type="ARBA" id="ARBA00022801"/>
    </source>
</evidence>
<proteinExistence type="predicted"/>
<dbReference type="InterPro" id="IPR050325">
    <property type="entry name" value="Prot/Nucl_acid_deglycase"/>
</dbReference>
<keyword evidence="1" id="KW-0963">Cytoplasm</keyword>
<evidence type="ECO:0000256" key="6">
    <source>
        <dbReference type="SAM" id="MobiDB-lite"/>
    </source>
</evidence>
<dbReference type="GO" id="GO:0005737">
    <property type="term" value="C:cytoplasm"/>
    <property type="evidence" value="ECO:0007669"/>
    <property type="project" value="TreeGrafter"/>
</dbReference>
<organism evidence="7">
    <name type="scientific">Burkholderia orbicola (strain AU 1054)</name>
    <dbReference type="NCBI Taxonomy" id="331271"/>
    <lineage>
        <taxon>Bacteria</taxon>
        <taxon>Pseudomonadati</taxon>
        <taxon>Pseudomonadota</taxon>
        <taxon>Betaproteobacteria</taxon>
        <taxon>Burkholderiales</taxon>
        <taxon>Burkholderiaceae</taxon>
        <taxon>Burkholderia</taxon>
        <taxon>Burkholderia cepacia complex</taxon>
        <taxon>Burkholderia orbicola</taxon>
    </lineage>
</organism>
<dbReference type="InterPro" id="IPR029062">
    <property type="entry name" value="Class_I_gatase-like"/>
</dbReference>
<protein>
    <submittedName>
        <fullName evidence="7">ThiJ/PfpI</fullName>
    </submittedName>
</protein>
<feature type="compositionally biased region" description="Polar residues" evidence="6">
    <location>
        <begin position="1"/>
        <end position="10"/>
    </location>
</feature>